<comment type="subcellular location">
    <subcellularLocation>
        <location evidence="1">Cell membrane</location>
        <topology evidence="1">Multi-pass membrane protein</topology>
    </subcellularLocation>
</comment>
<dbReference type="Proteomes" id="UP000283509">
    <property type="component" value="Unassembled WGS sequence"/>
</dbReference>
<sequence>MREHTHLNTDSMDLHTNSTILINSASTSTTSSTDASKLRGVALGFELLICVIGVVSCCIGHYCLKKCNQIQCGMKIQLQILFTTDFLVCLFALPGHAAIEYRILSDVHDDKTSVTVFTTLYTMATEIERATVMLIAIYRMMAVCFPLKYRYWSQKKVVLLVNLIACLPVVLLRTISHFTKTDSSIEAFDPNNYSIDTFMLFAFISAPTAITLIVYLVMALYMLSKKGSISPSESWERSVRIFILTNTLFEVPDIVMHAVKSTTKDVSYIFIHVMYRIHFALDPILFVGLNARYRQMVFKCWSSCLSGREVVSATREQDLEYRQGEEHPQVESKC</sequence>
<dbReference type="EMBL" id="QCYY01001773">
    <property type="protein sequence ID" value="ROT75455.1"/>
    <property type="molecule type" value="Genomic_DNA"/>
</dbReference>
<evidence type="ECO:0000256" key="1">
    <source>
        <dbReference type="ARBA" id="ARBA00004651"/>
    </source>
</evidence>
<accession>A0A3R7PSB7</accession>
<keyword evidence="7" id="KW-0472">Membrane</keyword>
<dbReference type="GO" id="GO:0004930">
    <property type="term" value="F:G protein-coupled receptor activity"/>
    <property type="evidence" value="ECO:0007669"/>
    <property type="project" value="UniProtKB-KW"/>
</dbReference>
<feature type="transmembrane region" description="Helical" evidence="7">
    <location>
        <begin position="76"/>
        <end position="99"/>
    </location>
</feature>
<dbReference type="AlphaFoldDB" id="A0A3R7PSB7"/>
<evidence type="ECO:0000256" key="5">
    <source>
        <dbReference type="ARBA" id="ARBA00023180"/>
    </source>
</evidence>
<dbReference type="CDD" id="cd00637">
    <property type="entry name" value="7tm_classA_rhodopsin-like"/>
    <property type="match status" value="1"/>
</dbReference>
<dbReference type="InterPro" id="IPR019424">
    <property type="entry name" value="7TM_GPCR_Srsx"/>
</dbReference>
<keyword evidence="2" id="KW-1003">Cell membrane</keyword>
<dbReference type="Gene3D" id="1.20.1070.10">
    <property type="entry name" value="Rhodopsin 7-helix transmembrane proteins"/>
    <property type="match status" value="1"/>
</dbReference>
<keyword evidence="6" id="KW-0807">Transducer</keyword>
<proteinExistence type="predicted"/>
<evidence type="ECO:0000256" key="3">
    <source>
        <dbReference type="ARBA" id="ARBA00023040"/>
    </source>
</evidence>
<organism evidence="8 9">
    <name type="scientific">Penaeus vannamei</name>
    <name type="common">Whiteleg shrimp</name>
    <name type="synonym">Litopenaeus vannamei</name>
    <dbReference type="NCBI Taxonomy" id="6689"/>
    <lineage>
        <taxon>Eukaryota</taxon>
        <taxon>Metazoa</taxon>
        <taxon>Ecdysozoa</taxon>
        <taxon>Arthropoda</taxon>
        <taxon>Crustacea</taxon>
        <taxon>Multicrustacea</taxon>
        <taxon>Malacostraca</taxon>
        <taxon>Eumalacostraca</taxon>
        <taxon>Eucarida</taxon>
        <taxon>Decapoda</taxon>
        <taxon>Dendrobranchiata</taxon>
        <taxon>Penaeoidea</taxon>
        <taxon>Penaeidae</taxon>
        <taxon>Penaeus</taxon>
    </lineage>
</organism>
<dbReference type="PANTHER" id="PTHR24246:SF27">
    <property type="entry name" value="ADENOSINE RECEPTOR, ISOFORM A"/>
    <property type="match status" value="1"/>
</dbReference>
<reference evidence="8 9" key="1">
    <citation type="submission" date="2018-04" db="EMBL/GenBank/DDBJ databases">
        <authorList>
            <person name="Zhang X."/>
            <person name="Yuan J."/>
            <person name="Li F."/>
            <person name="Xiang J."/>
        </authorList>
    </citation>
    <scope>NUCLEOTIDE SEQUENCE [LARGE SCALE GENOMIC DNA]</scope>
    <source>
        <tissue evidence="8">Muscle</tissue>
    </source>
</reference>
<reference evidence="8 9" key="2">
    <citation type="submission" date="2019-01" db="EMBL/GenBank/DDBJ databases">
        <title>The decoding of complex shrimp genome reveals the adaptation for benthos swimmer, frequently molting mechanism and breeding impact on genome.</title>
        <authorList>
            <person name="Sun Y."/>
            <person name="Gao Y."/>
            <person name="Yu Y."/>
        </authorList>
    </citation>
    <scope>NUCLEOTIDE SEQUENCE [LARGE SCALE GENOMIC DNA]</scope>
    <source>
        <tissue evidence="8">Muscle</tissue>
    </source>
</reference>
<evidence type="ECO:0000256" key="6">
    <source>
        <dbReference type="ARBA" id="ARBA00023224"/>
    </source>
</evidence>
<name>A0A3R7PSB7_PENVA</name>
<keyword evidence="3" id="KW-0297">G-protein coupled receptor</keyword>
<dbReference type="Pfam" id="PF10320">
    <property type="entry name" value="7TM_GPCR_Srsx"/>
    <property type="match status" value="1"/>
</dbReference>
<feature type="transmembrane region" description="Helical" evidence="7">
    <location>
        <begin position="198"/>
        <end position="223"/>
    </location>
</feature>
<keyword evidence="7" id="KW-1133">Transmembrane helix</keyword>
<dbReference type="PANTHER" id="PTHR24246">
    <property type="entry name" value="OLFACTORY RECEPTOR AND ADENOSINE RECEPTOR"/>
    <property type="match status" value="1"/>
</dbReference>
<gene>
    <name evidence="8" type="ORF">C7M84_005997</name>
</gene>
<protein>
    <recommendedName>
        <fullName evidence="10">G-protein coupled receptors family 1 profile domain-containing protein</fullName>
    </recommendedName>
</protein>
<comment type="caution">
    <text evidence="8">The sequence shown here is derived from an EMBL/GenBank/DDBJ whole genome shotgun (WGS) entry which is preliminary data.</text>
</comment>
<keyword evidence="9" id="KW-1185">Reference proteome</keyword>
<evidence type="ECO:0000313" key="9">
    <source>
        <dbReference type="Proteomes" id="UP000283509"/>
    </source>
</evidence>
<dbReference type="GO" id="GO:0005886">
    <property type="term" value="C:plasma membrane"/>
    <property type="evidence" value="ECO:0007669"/>
    <property type="project" value="UniProtKB-SubCell"/>
</dbReference>
<dbReference type="SUPFAM" id="SSF81321">
    <property type="entry name" value="Family A G protein-coupled receptor-like"/>
    <property type="match status" value="1"/>
</dbReference>
<feature type="transmembrane region" description="Helical" evidence="7">
    <location>
        <begin position="159"/>
        <end position="178"/>
    </location>
</feature>
<feature type="transmembrane region" description="Helical" evidence="7">
    <location>
        <begin position="41"/>
        <end position="64"/>
    </location>
</feature>
<evidence type="ECO:0008006" key="10">
    <source>
        <dbReference type="Google" id="ProtNLM"/>
    </source>
</evidence>
<evidence type="ECO:0000256" key="4">
    <source>
        <dbReference type="ARBA" id="ARBA00023170"/>
    </source>
</evidence>
<keyword evidence="4" id="KW-0675">Receptor</keyword>
<evidence type="ECO:0000313" key="8">
    <source>
        <dbReference type="EMBL" id="ROT75455.1"/>
    </source>
</evidence>
<keyword evidence="5" id="KW-0325">Glycoprotein</keyword>
<evidence type="ECO:0000256" key="2">
    <source>
        <dbReference type="ARBA" id="ARBA00022475"/>
    </source>
</evidence>
<dbReference type="OrthoDB" id="6359168at2759"/>
<keyword evidence="7" id="KW-0812">Transmembrane</keyword>
<evidence type="ECO:0000256" key="7">
    <source>
        <dbReference type="SAM" id="Phobius"/>
    </source>
</evidence>